<proteinExistence type="predicted"/>
<protein>
    <submittedName>
        <fullName evidence="2">Uncharacterized protein</fullName>
    </submittedName>
</protein>
<dbReference type="AlphaFoldDB" id="A0A0B4XAA2"/>
<name>A0A0B4XAA2_9HYPH</name>
<gene>
    <name evidence="2" type="ORF">RGR602_PA00194</name>
</gene>
<evidence type="ECO:0000256" key="1">
    <source>
        <dbReference type="SAM" id="MobiDB-lite"/>
    </source>
</evidence>
<feature type="region of interest" description="Disordered" evidence="1">
    <location>
        <begin position="21"/>
        <end position="62"/>
    </location>
</feature>
<dbReference type="HOGENOM" id="CLU_2901079_0_0_5"/>
<reference evidence="2 3" key="1">
    <citation type="submission" date="2013-11" db="EMBL/GenBank/DDBJ databases">
        <title>Complete genome sequence of Rhizobium gallicum bv. gallicum R602.</title>
        <authorList>
            <person name="Bustos P."/>
            <person name="Santamaria R.I."/>
            <person name="Lozano L."/>
            <person name="Acosta J.L."/>
            <person name="Ormeno-Orrillo E."/>
            <person name="Rogel M.A."/>
            <person name="Romero D."/>
            <person name="Cevallos M.A."/>
            <person name="Martinez-Romero E."/>
            <person name="Gonzalez V."/>
        </authorList>
    </citation>
    <scope>NUCLEOTIDE SEQUENCE [LARGE SCALE GENOMIC DNA]</scope>
    <source>
        <strain evidence="2 3">R602</strain>
        <plasmid evidence="2 3">pRgalR602a</plasmid>
    </source>
</reference>
<geneLocation type="plasmid" evidence="2 3">
    <name>pRgalR602a</name>
</geneLocation>
<keyword evidence="3" id="KW-1185">Reference proteome</keyword>
<accession>A0A0B4XAA2</accession>
<dbReference type="EMBL" id="CP006878">
    <property type="protein sequence ID" value="AJD43538.1"/>
    <property type="molecule type" value="Genomic_DNA"/>
</dbReference>
<keyword evidence="2" id="KW-0614">Plasmid</keyword>
<evidence type="ECO:0000313" key="2">
    <source>
        <dbReference type="EMBL" id="AJD43538.1"/>
    </source>
</evidence>
<evidence type="ECO:0000313" key="3">
    <source>
        <dbReference type="Proteomes" id="UP000031368"/>
    </source>
</evidence>
<dbReference type="Proteomes" id="UP000031368">
    <property type="component" value="Plasmid pRgalR602a"/>
</dbReference>
<dbReference type="KEGG" id="rga:RGR602_PA00194"/>
<sequence length="62" mass="6667">MGDGHGGILPGCERNQRVLRERQARQGPQARASRQRRIIAPFGSAPSERPGSFTKASPLAIA</sequence>
<organism evidence="2 3">
    <name type="scientific">Rhizobium gallicum bv. gallicum R602sp</name>
    <dbReference type="NCBI Taxonomy" id="1041138"/>
    <lineage>
        <taxon>Bacteria</taxon>
        <taxon>Pseudomonadati</taxon>
        <taxon>Pseudomonadota</taxon>
        <taxon>Alphaproteobacteria</taxon>
        <taxon>Hyphomicrobiales</taxon>
        <taxon>Rhizobiaceae</taxon>
        <taxon>Rhizobium/Agrobacterium group</taxon>
        <taxon>Rhizobium</taxon>
    </lineage>
</organism>